<sequence>MAGTTPVILRTPRTTRLEMPDSLHQTLASTDTDTVTWTDLELHNFMAKQLETPEVQAIASRDTIEHDQAINAIARHFELDKMLSSIEPSSDLDLAEICERYDMPETLRLS</sequence>
<reference evidence="1 2" key="1">
    <citation type="submission" date="2020-05" db="EMBL/GenBank/DDBJ databases">
        <title>Identification and distribution of gene clusters putatively required for synthesis of sphingolipid metabolism inhibitors in phylogenetically diverse species of the filamentous fungus Fusarium.</title>
        <authorList>
            <person name="Kim H.-S."/>
            <person name="Busman M."/>
            <person name="Brown D.W."/>
            <person name="Divon H."/>
            <person name="Uhlig S."/>
            <person name="Proctor R.H."/>
        </authorList>
    </citation>
    <scope>NUCLEOTIDE SEQUENCE [LARGE SCALE GENOMIC DNA]</scope>
    <source>
        <strain evidence="1 2">NRRL 66333</strain>
    </source>
</reference>
<gene>
    <name evidence="1" type="ORF">FSUBG_6277</name>
</gene>
<dbReference type="GeneID" id="59319176"/>
<dbReference type="OrthoDB" id="10675137at2759"/>
<protein>
    <submittedName>
        <fullName evidence="1">Uncharacterized protein</fullName>
    </submittedName>
</protein>
<proteinExistence type="predicted"/>
<name>A0A8H5V0D7_GIBSU</name>
<dbReference type="EMBL" id="JAAOAV010000065">
    <property type="protein sequence ID" value="KAF5605941.1"/>
    <property type="molecule type" value="Genomic_DNA"/>
</dbReference>
<dbReference type="AlphaFoldDB" id="A0A8H5V0D7"/>
<dbReference type="RefSeq" id="XP_036538149.1">
    <property type="nucleotide sequence ID" value="XM_036684458.1"/>
</dbReference>
<organism evidence="1 2">
    <name type="scientific">Gibberella subglutinans</name>
    <name type="common">Fusarium subglutinans</name>
    <dbReference type="NCBI Taxonomy" id="42677"/>
    <lineage>
        <taxon>Eukaryota</taxon>
        <taxon>Fungi</taxon>
        <taxon>Dikarya</taxon>
        <taxon>Ascomycota</taxon>
        <taxon>Pezizomycotina</taxon>
        <taxon>Sordariomycetes</taxon>
        <taxon>Hypocreomycetidae</taxon>
        <taxon>Hypocreales</taxon>
        <taxon>Nectriaceae</taxon>
        <taxon>Fusarium</taxon>
        <taxon>Fusarium fujikuroi species complex</taxon>
    </lineage>
</organism>
<evidence type="ECO:0000313" key="2">
    <source>
        <dbReference type="Proteomes" id="UP000547976"/>
    </source>
</evidence>
<comment type="caution">
    <text evidence="1">The sequence shown here is derived from an EMBL/GenBank/DDBJ whole genome shotgun (WGS) entry which is preliminary data.</text>
</comment>
<evidence type="ECO:0000313" key="1">
    <source>
        <dbReference type="EMBL" id="KAF5605941.1"/>
    </source>
</evidence>
<accession>A0A8H5V0D7</accession>
<keyword evidence="2" id="KW-1185">Reference proteome</keyword>
<dbReference type="Proteomes" id="UP000547976">
    <property type="component" value="Unassembled WGS sequence"/>
</dbReference>